<name>A0A445DFQ6_ARAHY</name>
<dbReference type="Proteomes" id="UP000289738">
    <property type="component" value="Chromosome A04"/>
</dbReference>
<gene>
    <name evidence="2" type="ORF">Ahy_A04g019308</name>
</gene>
<comment type="function">
    <text evidence="1">Putative transcription activator involved in regulating light control of development.</text>
</comment>
<accession>A0A445DFQ6</accession>
<keyword evidence="1" id="KW-0539">Nucleus</keyword>
<evidence type="ECO:0000313" key="2">
    <source>
        <dbReference type="EMBL" id="RYR62009.1"/>
    </source>
</evidence>
<evidence type="ECO:0000313" key="3">
    <source>
        <dbReference type="Proteomes" id="UP000289738"/>
    </source>
</evidence>
<dbReference type="GO" id="GO:0006355">
    <property type="term" value="P:regulation of DNA-templated transcription"/>
    <property type="evidence" value="ECO:0007669"/>
    <property type="project" value="UniProtKB-UniRule"/>
</dbReference>
<evidence type="ECO:0000256" key="1">
    <source>
        <dbReference type="RuleBase" id="RU367018"/>
    </source>
</evidence>
<dbReference type="GO" id="GO:0005634">
    <property type="term" value="C:nucleus"/>
    <property type="evidence" value="ECO:0007669"/>
    <property type="project" value="UniProtKB-SubCell"/>
</dbReference>
<reference evidence="2 3" key="1">
    <citation type="submission" date="2019-01" db="EMBL/GenBank/DDBJ databases">
        <title>Sequencing of cultivated peanut Arachis hypogaea provides insights into genome evolution and oil improvement.</title>
        <authorList>
            <person name="Chen X."/>
        </authorList>
    </citation>
    <scope>NUCLEOTIDE SEQUENCE [LARGE SCALE GENOMIC DNA]</scope>
    <source>
        <strain evidence="3">cv. Fuhuasheng</strain>
        <tissue evidence="2">Leaves</tissue>
    </source>
</reference>
<dbReference type="PANTHER" id="PTHR31669">
    <property type="entry name" value="PROTEIN FAR1-RELATED SEQUENCE 10-RELATED"/>
    <property type="match status" value="1"/>
</dbReference>
<dbReference type="AlphaFoldDB" id="A0A445DFQ6"/>
<dbReference type="EMBL" id="SDMP01000004">
    <property type="protein sequence ID" value="RYR62009.1"/>
    <property type="molecule type" value="Genomic_DNA"/>
</dbReference>
<dbReference type="GO" id="GO:0008270">
    <property type="term" value="F:zinc ion binding"/>
    <property type="evidence" value="ECO:0007669"/>
    <property type="project" value="UniProtKB-UniRule"/>
</dbReference>
<comment type="caution">
    <text evidence="2">The sequence shown here is derived from an EMBL/GenBank/DDBJ whole genome shotgun (WGS) entry which is preliminary data.</text>
</comment>
<comment type="similarity">
    <text evidence="1">Belongs to the FHY3/FAR1 family.</text>
</comment>
<keyword evidence="1" id="KW-0479">Metal-binding</keyword>
<keyword evidence="1" id="KW-0863">Zinc-finger</keyword>
<dbReference type="PANTHER" id="PTHR31669:SF283">
    <property type="entry name" value="PROTEIN FAR1-RELATED SEQUENCE"/>
    <property type="match status" value="1"/>
</dbReference>
<organism evidence="2 3">
    <name type="scientific">Arachis hypogaea</name>
    <name type="common">Peanut</name>
    <dbReference type="NCBI Taxonomy" id="3818"/>
    <lineage>
        <taxon>Eukaryota</taxon>
        <taxon>Viridiplantae</taxon>
        <taxon>Streptophyta</taxon>
        <taxon>Embryophyta</taxon>
        <taxon>Tracheophyta</taxon>
        <taxon>Spermatophyta</taxon>
        <taxon>Magnoliopsida</taxon>
        <taxon>eudicotyledons</taxon>
        <taxon>Gunneridae</taxon>
        <taxon>Pentapetalae</taxon>
        <taxon>rosids</taxon>
        <taxon>fabids</taxon>
        <taxon>Fabales</taxon>
        <taxon>Fabaceae</taxon>
        <taxon>Papilionoideae</taxon>
        <taxon>50 kb inversion clade</taxon>
        <taxon>dalbergioids sensu lato</taxon>
        <taxon>Dalbergieae</taxon>
        <taxon>Pterocarpus clade</taxon>
        <taxon>Arachis</taxon>
    </lineage>
</organism>
<comment type="subcellular location">
    <subcellularLocation>
        <location evidence="1">Nucleus</location>
    </subcellularLocation>
</comment>
<proteinExistence type="inferred from homology"/>
<sequence length="118" mass="13617">MSHVILNSYRKDAFDRNWNDLLIKYGLGGNKCSQVTEVSIRIIFMPIPFFFKTCTEFGSPHLIGSVYFAELYEDRHIWIPVYLDHHFWVGMRSTQRTSESIHAFSTSSSHAIAPSDNS</sequence>
<keyword evidence="3" id="KW-1185">Reference proteome</keyword>
<keyword evidence="1" id="KW-0862">Zinc</keyword>
<protein>
    <recommendedName>
        <fullName evidence="1">Protein FAR1-RELATED SEQUENCE</fullName>
    </recommendedName>
</protein>
<dbReference type="InterPro" id="IPR031052">
    <property type="entry name" value="FHY3/FAR1"/>
</dbReference>